<keyword evidence="2" id="KW-0732">Signal</keyword>
<dbReference type="InterPro" id="IPR007444">
    <property type="entry name" value="Glucan_biosyn_MdoG_C"/>
</dbReference>
<dbReference type="Pfam" id="PF04349">
    <property type="entry name" value="MdoG"/>
    <property type="match status" value="1"/>
</dbReference>
<dbReference type="InterPro" id="IPR011013">
    <property type="entry name" value="Gal_mutarotase_sf_dom"/>
</dbReference>
<sequence length="532" mass="60075">MTRVRLLIAAAAACVSAMPTLHAEVFTFDLLREKARDLAAKPYQPRPNDLAAFWANLSYDQHRDIRFKMESGLWWDQGPFSIDFFHPGWTAKKTVSVFEVADSQAKHLDFDTNLFDYGKNTIPAGTPPPPGYAGWRARTHLNSPEYMDEFLVFLGASYFRAIPKEAPYGLSARGLSINSGLPGVPEEFPDFREFYLEKPAKDSNTLVAHALLEGESVAGAYKFTVTPGVETVMDIEAELTLRRPVKQLGLAPFSSMFWFGENTHPRPYDFRPEVHDSDGFLMELGSGNLHYRPLEHTQGQFRHCVFTMENPRSWALVQRDRSFSSYQDPEAAYHNRPSVKVEPVSGFSNGKIHLIEMPTVDETNDNVILVWEPTPGPEVGKPFQFHYRLKWMRDLPPSGLFTVRDTRLGNPVQKPDEVLVAIDFAKPLTPEQKVGDPKWDDISKFKPVVTVNQPGVKILHVGLSDLSMANVDALPAGLGRSKDVHMPQVLRAFFVLDPGKDVNDLDMTCELLDESTGKIVSERWLYLWKKTH</sequence>
<dbReference type="Proteomes" id="UP001371305">
    <property type="component" value="Unassembled WGS sequence"/>
</dbReference>
<evidence type="ECO:0000313" key="4">
    <source>
        <dbReference type="EMBL" id="MEK7950330.1"/>
    </source>
</evidence>
<evidence type="ECO:0000256" key="2">
    <source>
        <dbReference type="SAM" id="SignalP"/>
    </source>
</evidence>
<dbReference type="PIRSF" id="PIRSF006281">
    <property type="entry name" value="MdoG"/>
    <property type="match status" value="1"/>
</dbReference>
<proteinExistence type="predicted"/>
<comment type="caution">
    <text evidence="4">The sequence shown here is derived from an EMBL/GenBank/DDBJ whole genome shotgun (WGS) entry which is preliminary data.</text>
</comment>
<gene>
    <name evidence="4" type="ORF">WKV53_07480</name>
</gene>
<comment type="subcellular location">
    <subcellularLocation>
        <location evidence="1">Periplasm</location>
    </subcellularLocation>
</comment>
<evidence type="ECO:0000313" key="5">
    <source>
        <dbReference type="Proteomes" id="UP001371305"/>
    </source>
</evidence>
<dbReference type="InterPro" id="IPR014718">
    <property type="entry name" value="GH-type_carb-bd"/>
</dbReference>
<evidence type="ECO:0000256" key="1">
    <source>
        <dbReference type="ARBA" id="ARBA00004418"/>
    </source>
</evidence>
<dbReference type="InterPro" id="IPR014438">
    <property type="entry name" value="Glucan_biosyn_MdoG/MdoD"/>
</dbReference>
<reference evidence="4 5" key="1">
    <citation type="submission" date="2024-04" db="EMBL/GenBank/DDBJ databases">
        <title>Luteolibacter sp. isolated from soil.</title>
        <authorList>
            <person name="An J."/>
        </authorList>
    </citation>
    <scope>NUCLEOTIDE SEQUENCE [LARGE SCALE GENOMIC DNA]</scope>
    <source>
        <strain evidence="4 5">Y139</strain>
    </source>
</reference>
<protein>
    <submittedName>
        <fullName evidence="4">Glucan biosynthesis protein</fullName>
    </submittedName>
</protein>
<keyword evidence="5" id="KW-1185">Reference proteome</keyword>
<name>A0ABU9ASG7_9BACT</name>
<dbReference type="PANTHER" id="PTHR30504">
    <property type="entry name" value="GLUCANS BIOSYNTHESIS PROTEIN"/>
    <property type="match status" value="1"/>
</dbReference>
<feature type="chain" id="PRO_5045884798" evidence="2">
    <location>
        <begin position="24"/>
        <end position="532"/>
    </location>
</feature>
<organism evidence="4 5">
    <name type="scientific">Luteolibacter soli</name>
    <dbReference type="NCBI Taxonomy" id="3135280"/>
    <lineage>
        <taxon>Bacteria</taxon>
        <taxon>Pseudomonadati</taxon>
        <taxon>Verrucomicrobiota</taxon>
        <taxon>Verrucomicrobiia</taxon>
        <taxon>Verrucomicrobiales</taxon>
        <taxon>Verrucomicrobiaceae</taxon>
        <taxon>Luteolibacter</taxon>
    </lineage>
</organism>
<dbReference type="RefSeq" id="WP_341403817.1">
    <property type="nucleotide sequence ID" value="NZ_JBBUKT010000002.1"/>
</dbReference>
<dbReference type="SUPFAM" id="SSF74650">
    <property type="entry name" value="Galactose mutarotase-like"/>
    <property type="match status" value="1"/>
</dbReference>
<accession>A0ABU9ASG7</accession>
<dbReference type="Gene3D" id="2.70.98.10">
    <property type="match status" value="1"/>
</dbReference>
<feature type="signal peptide" evidence="2">
    <location>
        <begin position="1"/>
        <end position="23"/>
    </location>
</feature>
<dbReference type="EMBL" id="JBBUKT010000002">
    <property type="protein sequence ID" value="MEK7950330.1"/>
    <property type="molecule type" value="Genomic_DNA"/>
</dbReference>
<dbReference type="PANTHER" id="PTHR30504:SF2">
    <property type="entry name" value="GLUCANS BIOSYNTHESIS PROTEIN G"/>
    <property type="match status" value="1"/>
</dbReference>
<evidence type="ECO:0000259" key="3">
    <source>
        <dbReference type="Pfam" id="PF04349"/>
    </source>
</evidence>
<feature type="domain" description="Glucan biosynthesis periplasmic MdoG C-terminal" evidence="3">
    <location>
        <begin position="26"/>
        <end position="528"/>
    </location>
</feature>